<evidence type="ECO:0000313" key="3">
    <source>
        <dbReference type="EMBL" id="OGM27979.1"/>
    </source>
</evidence>
<dbReference type="PANTHER" id="PTHR11749">
    <property type="entry name" value="RIBULOSE-5-PHOSPHATE-3-EPIMERASE"/>
    <property type="match status" value="1"/>
</dbReference>
<dbReference type="GO" id="GO:0046872">
    <property type="term" value="F:metal ion binding"/>
    <property type="evidence" value="ECO:0007669"/>
    <property type="project" value="UniProtKB-KW"/>
</dbReference>
<dbReference type="AlphaFoldDB" id="A0A1F7YM61"/>
<name>A0A1F7YM61_9BACT</name>
<gene>
    <name evidence="3" type="ORF">A2627_00345</name>
</gene>
<keyword evidence="1" id="KW-0479">Metal-binding</keyword>
<dbReference type="Proteomes" id="UP000178851">
    <property type="component" value="Unassembled WGS sequence"/>
</dbReference>
<reference evidence="3 4" key="1">
    <citation type="journal article" date="2016" name="Nat. Commun.">
        <title>Thousands of microbial genomes shed light on interconnected biogeochemical processes in an aquifer system.</title>
        <authorList>
            <person name="Anantharaman K."/>
            <person name="Brown C.T."/>
            <person name="Hug L.A."/>
            <person name="Sharon I."/>
            <person name="Castelle C.J."/>
            <person name="Probst A.J."/>
            <person name="Thomas B.C."/>
            <person name="Singh A."/>
            <person name="Wilkins M.J."/>
            <person name="Karaoz U."/>
            <person name="Brodie E.L."/>
            <person name="Williams K.H."/>
            <person name="Hubbard S.S."/>
            <person name="Banfield J.F."/>
        </authorList>
    </citation>
    <scope>NUCLEOTIDE SEQUENCE [LARGE SCALE GENOMIC DNA]</scope>
</reference>
<dbReference type="SUPFAM" id="SSF51366">
    <property type="entry name" value="Ribulose-phoshate binding barrel"/>
    <property type="match status" value="1"/>
</dbReference>
<evidence type="ECO:0000256" key="2">
    <source>
        <dbReference type="ARBA" id="ARBA00023235"/>
    </source>
</evidence>
<sequence>MVKVIPAILTLDIKEIEEKIKRVEGINLPDLIKPDRVQIDIIDGKFADNRTIEPSVLETIDTDLKIDFHLMTKDPIEWVERCVHGMADRIIGQIELMGDQAGFVGKVQEVGLSVGLAIDIYTPVSKIDPTIINNLDVVLVMSVPAGFGSQKFDPSALLKVKELDEIRARDVTPFSICVDGGETTSTIDDMHFAGADEVVIGKRIFEGDLSENIMKFEKAAHKLNLMK</sequence>
<dbReference type="GO" id="GO:0016857">
    <property type="term" value="F:racemase and epimerase activity, acting on carbohydrates and derivatives"/>
    <property type="evidence" value="ECO:0007669"/>
    <property type="project" value="InterPro"/>
</dbReference>
<protein>
    <recommendedName>
        <fullName evidence="5">Ribulose-phosphate 3-epimerase</fullName>
    </recommendedName>
</protein>
<dbReference type="Pfam" id="PF00834">
    <property type="entry name" value="Ribul_P_3_epim"/>
    <property type="match status" value="1"/>
</dbReference>
<evidence type="ECO:0000313" key="4">
    <source>
        <dbReference type="Proteomes" id="UP000178851"/>
    </source>
</evidence>
<dbReference type="InterPro" id="IPR000056">
    <property type="entry name" value="Ribul_P_3_epim-like"/>
</dbReference>
<proteinExistence type="predicted"/>
<evidence type="ECO:0008006" key="5">
    <source>
        <dbReference type="Google" id="ProtNLM"/>
    </source>
</evidence>
<dbReference type="GO" id="GO:0005975">
    <property type="term" value="P:carbohydrate metabolic process"/>
    <property type="evidence" value="ECO:0007669"/>
    <property type="project" value="InterPro"/>
</dbReference>
<dbReference type="InterPro" id="IPR011060">
    <property type="entry name" value="RibuloseP-bd_barrel"/>
</dbReference>
<accession>A0A1F7YM61</accession>
<evidence type="ECO:0000256" key="1">
    <source>
        <dbReference type="ARBA" id="ARBA00022723"/>
    </source>
</evidence>
<dbReference type="Gene3D" id="3.20.20.70">
    <property type="entry name" value="Aldolase class I"/>
    <property type="match status" value="1"/>
</dbReference>
<keyword evidence="2" id="KW-0413">Isomerase</keyword>
<organism evidence="3 4">
    <name type="scientific">Candidatus Woesebacteria bacterium RIFCSPHIGHO2_01_FULL_39_28</name>
    <dbReference type="NCBI Taxonomy" id="1802496"/>
    <lineage>
        <taxon>Bacteria</taxon>
        <taxon>Candidatus Woeseibacteriota</taxon>
    </lineage>
</organism>
<dbReference type="EMBL" id="MGGI01000001">
    <property type="protein sequence ID" value="OGM27979.1"/>
    <property type="molecule type" value="Genomic_DNA"/>
</dbReference>
<comment type="caution">
    <text evidence="3">The sequence shown here is derived from an EMBL/GenBank/DDBJ whole genome shotgun (WGS) entry which is preliminary data.</text>
</comment>
<dbReference type="InterPro" id="IPR013785">
    <property type="entry name" value="Aldolase_TIM"/>
</dbReference>